<evidence type="ECO:0000313" key="3">
    <source>
        <dbReference type="EMBL" id="VAW75646.1"/>
    </source>
</evidence>
<feature type="compositionally biased region" description="Polar residues" evidence="1">
    <location>
        <begin position="363"/>
        <end position="379"/>
    </location>
</feature>
<organism evidence="3">
    <name type="scientific">hydrothermal vent metagenome</name>
    <dbReference type="NCBI Taxonomy" id="652676"/>
    <lineage>
        <taxon>unclassified sequences</taxon>
        <taxon>metagenomes</taxon>
        <taxon>ecological metagenomes</taxon>
    </lineage>
</organism>
<evidence type="ECO:0000256" key="2">
    <source>
        <dbReference type="SAM" id="Phobius"/>
    </source>
</evidence>
<gene>
    <name evidence="3" type="ORF">MNBD_GAMMA15-907</name>
</gene>
<evidence type="ECO:0000256" key="1">
    <source>
        <dbReference type="SAM" id="MobiDB-lite"/>
    </source>
</evidence>
<reference evidence="3" key="1">
    <citation type="submission" date="2018-06" db="EMBL/GenBank/DDBJ databases">
        <authorList>
            <person name="Zhirakovskaya E."/>
        </authorList>
    </citation>
    <scope>NUCLEOTIDE SEQUENCE</scope>
</reference>
<dbReference type="EMBL" id="UOFN01000050">
    <property type="protein sequence ID" value="VAW75646.1"/>
    <property type="molecule type" value="Genomic_DNA"/>
</dbReference>
<feature type="transmembrane region" description="Helical" evidence="2">
    <location>
        <begin position="41"/>
        <end position="64"/>
    </location>
</feature>
<keyword evidence="2" id="KW-0472">Membrane</keyword>
<accession>A0A3B0Z4M8</accession>
<keyword evidence="2" id="KW-1133">Transmembrane helix</keyword>
<evidence type="ECO:0008006" key="4">
    <source>
        <dbReference type="Google" id="ProtNLM"/>
    </source>
</evidence>
<sequence>MSQSETNLPRTTSDENRSNTSPNASRPDAALNRESQRSSPAALVFALLALGASIGLATGGYFIWSQLQQLTGEQAGIEPRLQQRVQPLQTGLQAISKDWQEGRREIEKQLGALDDSQETIGERVNRLASLVGRSELGWTLAEVEYLLRIASESLQLRRDKHTAIAALNSADNRLHELADPQLLPIREKLARELNALREVPDVDFDGLSLRIADSLQQVARLPVSGSRYEPLQPETTSFDATKTADNWKDLTQVIWSSVTQLFRVRDHDKPVTPMLPPERIWFLKENLRLQLAAARLALLREDRKAYQQALTTATEWLKEWFDNEDKAVIAMVAGLEEVAVVDIRPPMPDVSGSLQVLRQLQAQPEVTTNTDEETVSPTQEEVVPVQDNTQ</sequence>
<feature type="region of interest" description="Disordered" evidence="1">
    <location>
        <begin position="363"/>
        <end position="390"/>
    </location>
</feature>
<dbReference type="Pfam" id="PF04375">
    <property type="entry name" value="HemX"/>
    <property type="match status" value="1"/>
</dbReference>
<feature type="compositionally biased region" description="Polar residues" evidence="1">
    <location>
        <begin position="1"/>
        <end position="11"/>
    </location>
</feature>
<protein>
    <recommendedName>
        <fullName evidence="4">Homolog of E. coli HemX protein</fullName>
    </recommendedName>
</protein>
<proteinExistence type="predicted"/>
<dbReference type="InterPro" id="IPR007470">
    <property type="entry name" value="HemX"/>
</dbReference>
<name>A0A3B0Z4M8_9ZZZZ</name>
<feature type="region of interest" description="Disordered" evidence="1">
    <location>
        <begin position="1"/>
        <end position="35"/>
    </location>
</feature>
<dbReference type="AlphaFoldDB" id="A0A3B0Z4M8"/>
<keyword evidence="2" id="KW-0812">Transmembrane</keyword>
<dbReference type="PANTHER" id="PTHR38043">
    <property type="entry name" value="PROTEIN HEMX"/>
    <property type="match status" value="1"/>
</dbReference>
<dbReference type="PANTHER" id="PTHR38043:SF1">
    <property type="entry name" value="PROTEIN HEMX"/>
    <property type="match status" value="1"/>
</dbReference>